<feature type="transmembrane region" description="Helical" evidence="1">
    <location>
        <begin position="63"/>
        <end position="83"/>
    </location>
</feature>
<proteinExistence type="predicted"/>
<feature type="transmembrane region" description="Helical" evidence="1">
    <location>
        <begin position="178"/>
        <end position="199"/>
    </location>
</feature>
<keyword evidence="1" id="KW-1133">Transmembrane helix</keyword>
<name>A0ABU4FXD5_9BACL</name>
<dbReference type="PANTHER" id="PTHR43471">
    <property type="entry name" value="ABC TRANSPORTER PERMEASE"/>
    <property type="match status" value="1"/>
</dbReference>
<protein>
    <submittedName>
        <fullName evidence="2">ABC transporter permease</fullName>
    </submittedName>
</protein>
<keyword evidence="3" id="KW-1185">Reference proteome</keyword>
<feature type="transmembrane region" description="Helical" evidence="1">
    <location>
        <begin position="249"/>
        <end position="271"/>
    </location>
</feature>
<dbReference type="RefSeq" id="WP_317934957.1">
    <property type="nucleotide sequence ID" value="NZ_JAUBDH010000002.1"/>
</dbReference>
<evidence type="ECO:0000256" key="1">
    <source>
        <dbReference type="SAM" id="Phobius"/>
    </source>
</evidence>
<accession>A0ABU4FXD5</accession>
<organism evidence="2 3">
    <name type="scientific">Sporosarcina aquimarina</name>
    <dbReference type="NCBI Taxonomy" id="114975"/>
    <lineage>
        <taxon>Bacteria</taxon>
        <taxon>Bacillati</taxon>
        <taxon>Bacillota</taxon>
        <taxon>Bacilli</taxon>
        <taxon>Bacillales</taxon>
        <taxon>Caryophanaceae</taxon>
        <taxon>Sporosarcina</taxon>
    </lineage>
</organism>
<dbReference type="Proteomes" id="UP001280629">
    <property type="component" value="Unassembled WGS sequence"/>
</dbReference>
<feature type="transmembrane region" description="Helical" evidence="1">
    <location>
        <begin position="113"/>
        <end position="138"/>
    </location>
</feature>
<dbReference type="EMBL" id="JAUBDH010000002">
    <property type="protein sequence ID" value="MDW0109385.1"/>
    <property type="molecule type" value="Genomic_DNA"/>
</dbReference>
<gene>
    <name evidence="2" type="ORF">QT716_04860</name>
</gene>
<keyword evidence="1" id="KW-0472">Membrane</keyword>
<keyword evidence="1" id="KW-0812">Transmembrane</keyword>
<reference evidence="2 3" key="1">
    <citation type="submission" date="2023-06" db="EMBL/GenBank/DDBJ databases">
        <title>Sporosarcina sp. nov., isolated from Korean traditional fermented seafood 'Jeotgal'.</title>
        <authorList>
            <person name="Yang A.-I."/>
            <person name="Shin N.-R."/>
        </authorList>
    </citation>
    <scope>NUCLEOTIDE SEQUENCE [LARGE SCALE GENOMIC DNA]</scope>
    <source>
        <strain evidence="2 3">KCTC3840</strain>
    </source>
</reference>
<dbReference type="PANTHER" id="PTHR43471:SF12">
    <property type="entry name" value="HYPOTHETICAL MEMBRANE PROTEIN, CONSERVED"/>
    <property type="match status" value="1"/>
</dbReference>
<feature type="transmembrane region" description="Helical" evidence="1">
    <location>
        <begin position="24"/>
        <end position="43"/>
    </location>
</feature>
<evidence type="ECO:0000313" key="3">
    <source>
        <dbReference type="Proteomes" id="UP001280629"/>
    </source>
</evidence>
<evidence type="ECO:0000313" key="2">
    <source>
        <dbReference type="EMBL" id="MDW0109385.1"/>
    </source>
</evidence>
<dbReference type="Pfam" id="PF12679">
    <property type="entry name" value="ABC2_membrane_2"/>
    <property type="match status" value="1"/>
</dbReference>
<sequence>MKANLTNPVLAKELKLRFRSSKSFIGILLYLIAMCIFVFGFIYTTTSLSGTVYFKPSESVILFTFLTFIQLGLVLFITPGLTAGTISGERERQTLPMLLTTSQSSFQIITGKLLSSVLFLLLLIVAGLPVYSMVFLFGGISPVLFVKSLLFLIVTLLAIGSLGILFSTLIRRTTVSMIAAYGSMLFFTAVVPFLFLIVIQVNQLGAMGSTLSKSYLGHVLASINPEIFFATLLSPELEMSLQEVTQVHFPLWIGYLVFYGLVAIISIWIATKRLRVNMKKRR</sequence>
<comment type="caution">
    <text evidence="2">The sequence shown here is derived from an EMBL/GenBank/DDBJ whole genome shotgun (WGS) entry which is preliminary data.</text>
</comment>
<feature type="transmembrane region" description="Helical" evidence="1">
    <location>
        <begin position="144"/>
        <end position="166"/>
    </location>
</feature>